<evidence type="ECO:0000313" key="2">
    <source>
        <dbReference type="Proteomes" id="UP000267096"/>
    </source>
</evidence>
<organism evidence="3">
    <name type="scientific">Anisakis simplex</name>
    <name type="common">Herring worm</name>
    <dbReference type="NCBI Taxonomy" id="6269"/>
    <lineage>
        <taxon>Eukaryota</taxon>
        <taxon>Metazoa</taxon>
        <taxon>Ecdysozoa</taxon>
        <taxon>Nematoda</taxon>
        <taxon>Chromadorea</taxon>
        <taxon>Rhabditida</taxon>
        <taxon>Spirurina</taxon>
        <taxon>Ascaridomorpha</taxon>
        <taxon>Ascaridoidea</taxon>
        <taxon>Anisakidae</taxon>
        <taxon>Anisakis</taxon>
        <taxon>Anisakis simplex complex</taxon>
    </lineage>
</organism>
<accession>A0A0M3K2I2</accession>
<name>A0A0M3K2I2_ANISI</name>
<evidence type="ECO:0000313" key="1">
    <source>
        <dbReference type="EMBL" id="VDK52697.1"/>
    </source>
</evidence>
<protein>
    <submittedName>
        <fullName evidence="1 3">Uncharacterized protein</fullName>
    </submittedName>
</protein>
<dbReference type="Proteomes" id="UP000267096">
    <property type="component" value="Unassembled WGS sequence"/>
</dbReference>
<reference evidence="3" key="1">
    <citation type="submission" date="2017-02" db="UniProtKB">
        <authorList>
            <consortium name="WormBaseParasite"/>
        </authorList>
    </citation>
    <scope>IDENTIFICATION</scope>
</reference>
<keyword evidence="2" id="KW-1185">Reference proteome</keyword>
<proteinExistence type="predicted"/>
<evidence type="ECO:0000313" key="3">
    <source>
        <dbReference type="WBParaSite" id="ASIM_0001512701-mRNA-1"/>
    </source>
</evidence>
<gene>
    <name evidence="1" type="ORF">ASIM_LOCUS14537</name>
</gene>
<sequence>MTKLVNGMTHTKEENRTQDLIVSRMKKIRMRTSSLLHFNASAQKKVNLLSIGVIYETRRKLEEDKKKRMSPDRPTSALAMAWRRQLTPAAAATTVNTRI</sequence>
<dbReference type="AlphaFoldDB" id="A0A0M3K2I2"/>
<reference evidence="1 2" key="2">
    <citation type="submission" date="2018-11" db="EMBL/GenBank/DDBJ databases">
        <authorList>
            <consortium name="Pathogen Informatics"/>
        </authorList>
    </citation>
    <scope>NUCLEOTIDE SEQUENCE [LARGE SCALE GENOMIC DNA]</scope>
</reference>
<dbReference type="EMBL" id="UYRR01031803">
    <property type="protein sequence ID" value="VDK52697.1"/>
    <property type="molecule type" value="Genomic_DNA"/>
</dbReference>
<dbReference type="WBParaSite" id="ASIM_0001512701-mRNA-1">
    <property type="protein sequence ID" value="ASIM_0001512701-mRNA-1"/>
    <property type="gene ID" value="ASIM_0001512701"/>
</dbReference>